<dbReference type="PANTHER" id="PTHR33751:SF1">
    <property type="entry name" value="CBB3-TYPE CYTOCHROME C OXIDASE SUBUNIT FIXP"/>
    <property type="match status" value="1"/>
</dbReference>
<dbReference type="GO" id="GO:0009055">
    <property type="term" value="F:electron transfer activity"/>
    <property type="evidence" value="ECO:0007669"/>
    <property type="project" value="InterPro"/>
</dbReference>
<evidence type="ECO:0000256" key="2">
    <source>
        <dbReference type="ARBA" id="ARBA00022723"/>
    </source>
</evidence>
<dbReference type="InterPro" id="IPR009056">
    <property type="entry name" value="Cyt_c-like_dom"/>
</dbReference>
<keyword evidence="2 4" id="KW-0479">Metal-binding</keyword>
<organism evidence="7 8">
    <name type="scientific">Fulvivirga sediminis</name>
    <dbReference type="NCBI Taxonomy" id="2803949"/>
    <lineage>
        <taxon>Bacteria</taxon>
        <taxon>Pseudomonadati</taxon>
        <taxon>Bacteroidota</taxon>
        <taxon>Cytophagia</taxon>
        <taxon>Cytophagales</taxon>
        <taxon>Fulvivirgaceae</taxon>
        <taxon>Fulvivirga</taxon>
    </lineage>
</organism>
<dbReference type="SUPFAM" id="SSF46626">
    <property type="entry name" value="Cytochrome c"/>
    <property type="match status" value="1"/>
</dbReference>
<dbReference type="Gene3D" id="6.10.280.130">
    <property type="match status" value="1"/>
</dbReference>
<evidence type="ECO:0000313" key="7">
    <source>
        <dbReference type="EMBL" id="MBL3655923.1"/>
    </source>
</evidence>
<accession>A0A937F8H1</accession>
<proteinExistence type="predicted"/>
<dbReference type="AlphaFoldDB" id="A0A937F8H1"/>
<name>A0A937F8H1_9BACT</name>
<dbReference type="Gene3D" id="1.10.760.10">
    <property type="entry name" value="Cytochrome c-like domain"/>
    <property type="match status" value="1"/>
</dbReference>
<evidence type="ECO:0000256" key="3">
    <source>
        <dbReference type="ARBA" id="ARBA00023004"/>
    </source>
</evidence>
<evidence type="ECO:0000256" key="5">
    <source>
        <dbReference type="SAM" id="Phobius"/>
    </source>
</evidence>
<reference evidence="7" key="1">
    <citation type="submission" date="2021-01" db="EMBL/GenBank/DDBJ databases">
        <title>Fulvivirga kasyanovii gen. nov., sp nov., a novel member of the phylum Bacteroidetes isolated from seawater in a mussel farm.</title>
        <authorList>
            <person name="Zhao L.-H."/>
            <person name="Wang Z.-J."/>
        </authorList>
    </citation>
    <scope>NUCLEOTIDE SEQUENCE</scope>
    <source>
        <strain evidence="7">2943</strain>
    </source>
</reference>
<keyword evidence="5" id="KW-1133">Transmembrane helix</keyword>
<evidence type="ECO:0000313" key="8">
    <source>
        <dbReference type="Proteomes" id="UP000659388"/>
    </source>
</evidence>
<comment type="caution">
    <text evidence="7">The sequence shown here is derived from an EMBL/GenBank/DDBJ whole genome shotgun (WGS) entry which is preliminary data.</text>
</comment>
<evidence type="ECO:0000256" key="4">
    <source>
        <dbReference type="PROSITE-ProRule" id="PRU00433"/>
    </source>
</evidence>
<dbReference type="EMBL" id="JAESIY010000003">
    <property type="protein sequence ID" value="MBL3655923.1"/>
    <property type="molecule type" value="Genomic_DNA"/>
</dbReference>
<dbReference type="Pfam" id="PF13442">
    <property type="entry name" value="Cytochrome_CBB3"/>
    <property type="match status" value="1"/>
</dbReference>
<evidence type="ECO:0000259" key="6">
    <source>
        <dbReference type="PROSITE" id="PS51007"/>
    </source>
</evidence>
<dbReference type="InterPro" id="IPR050597">
    <property type="entry name" value="Cytochrome_c_Oxidase_Subunit"/>
</dbReference>
<feature type="transmembrane region" description="Helical" evidence="5">
    <location>
        <begin position="120"/>
        <end position="139"/>
    </location>
</feature>
<dbReference type="InterPro" id="IPR032858">
    <property type="entry name" value="CcoP_N"/>
</dbReference>
<keyword evidence="5" id="KW-0472">Membrane</keyword>
<protein>
    <submittedName>
        <fullName evidence="7">C-type cytochrome</fullName>
    </submittedName>
</protein>
<dbReference type="GO" id="GO:0020037">
    <property type="term" value="F:heme binding"/>
    <property type="evidence" value="ECO:0007669"/>
    <property type="project" value="InterPro"/>
</dbReference>
<dbReference type="PANTHER" id="PTHR33751">
    <property type="entry name" value="CBB3-TYPE CYTOCHROME C OXIDASE SUBUNIT FIXP"/>
    <property type="match status" value="1"/>
</dbReference>
<gene>
    <name evidence="7" type="ORF">JL102_07260</name>
</gene>
<sequence length="310" mass="34130">MMLLLIGQQAWAQESASSAGTTSVYFYVVVGFVFVTALIVLRVAMIILKLLRFMVKDQARKQAEARGEIIEEPVKTNWWSKFLTQANDAVPVEEEEAIILDHNYDGIRELDNHLPPWWKGIFYVSIVFAVVYLAVYHVFGTMPLPSEEYAIEMNEAQEAALLRQANMPKSNIDETNVELVDDPALLSKGRQVFINNCAACHREDGGGGIGPNLTDEYWLHGGGIKNVFATIKHGVPEKGMISWEPLLSPTQMQNVASFVISLAGTNPDNAKDPQGEVYQSGEEVEIIDNAVDSTAVEADSLSADDAQAAL</sequence>
<dbReference type="Pfam" id="PF14715">
    <property type="entry name" value="FixP_N"/>
    <property type="match status" value="1"/>
</dbReference>
<feature type="transmembrane region" description="Helical" evidence="5">
    <location>
        <begin position="26"/>
        <end position="51"/>
    </location>
</feature>
<keyword evidence="8" id="KW-1185">Reference proteome</keyword>
<keyword evidence="1 4" id="KW-0349">Heme</keyword>
<keyword evidence="3 4" id="KW-0408">Iron</keyword>
<feature type="domain" description="Cytochrome c" evidence="6">
    <location>
        <begin position="184"/>
        <end position="263"/>
    </location>
</feature>
<evidence type="ECO:0000256" key="1">
    <source>
        <dbReference type="ARBA" id="ARBA00022617"/>
    </source>
</evidence>
<dbReference type="PROSITE" id="PS51007">
    <property type="entry name" value="CYTC"/>
    <property type="match status" value="1"/>
</dbReference>
<keyword evidence="5" id="KW-0812">Transmembrane</keyword>
<dbReference type="InterPro" id="IPR038414">
    <property type="entry name" value="CcoP_N_sf"/>
</dbReference>
<dbReference type="Proteomes" id="UP000659388">
    <property type="component" value="Unassembled WGS sequence"/>
</dbReference>
<dbReference type="InterPro" id="IPR036909">
    <property type="entry name" value="Cyt_c-like_dom_sf"/>
</dbReference>
<dbReference type="GO" id="GO:0046872">
    <property type="term" value="F:metal ion binding"/>
    <property type="evidence" value="ECO:0007669"/>
    <property type="project" value="UniProtKB-KW"/>
</dbReference>